<feature type="region of interest" description="Disordered" evidence="2">
    <location>
        <begin position="78"/>
        <end position="103"/>
    </location>
</feature>
<name>A0A4R6B4J6_9RHOB</name>
<organism evidence="3 4">
    <name type="scientific">Meridianimarinicoccus aquatilis</name>
    <dbReference type="NCBI Taxonomy" id="2552766"/>
    <lineage>
        <taxon>Bacteria</taxon>
        <taxon>Pseudomonadati</taxon>
        <taxon>Pseudomonadota</taxon>
        <taxon>Alphaproteobacteria</taxon>
        <taxon>Rhodobacterales</taxon>
        <taxon>Paracoccaceae</taxon>
        <taxon>Meridianimarinicoccus</taxon>
    </lineage>
</organism>
<protein>
    <submittedName>
        <fullName evidence="3">Transposase</fullName>
    </submittedName>
</protein>
<keyword evidence="4" id="KW-1185">Reference proteome</keyword>
<dbReference type="SUPFAM" id="SSF48295">
    <property type="entry name" value="TrpR-like"/>
    <property type="match status" value="1"/>
</dbReference>
<evidence type="ECO:0000313" key="4">
    <source>
        <dbReference type="Proteomes" id="UP000294562"/>
    </source>
</evidence>
<dbReference type="Gene3D" id="1.10.10.10">
    <property type="entry name" value="Winged helix-like DNA-binding domain superfamily/Winged helix DNA-binding domain"/>
    <property type="match status" value="1"/>
</dbReference>
<dbReference type="PANTHER" id="PTHR37936:SF3">
    <property type="entry name" value="TRANSPOSASE INSC FOR INSERTION ELEMENT IS2A-RELATED"/>
    <property type="match status" value="1"/>
</dbReference>
<evidence type="ECO:0000256" key="1">
    <source>
        <dbReference type="ARBA" id="ARBA00009964"/>
    </source>
</evidence>
<dbReference type="GO" id="GO:0006313">
    <property type="term" value="P:DNA transposition"/>
    <property type="evidence" value="ECO:0007669"/>
    <property type="project" value="InterPro"/>
</dbReference>
<evidence type="ECO:0000313" key="3">
    <source>
        <dbReference type="EMBL" id="TDL91405.1"/>
    </source>
</evidence>
<dbReference type="AlphaFoldDB" id="A0A4R6B4J6"/>
<dbReference type="PANTHER" id="PTHR37936">
    <property type="entry name" value="TRANSPOSASE INSC FOR INSERTION ELEMENT IS2A-RELATED"/>
    <property type="match status" value="1"/>
</dbReference>
<sequence>MPDGGHGWPFGKRRWSDGFKGRVVAETLLPGVTVTEVARRHDLRPNHLSSWRRLAKEGKLPVPDLEGAEFATVVIEPPVPEPQDATTPPIEIVSGDGVTGGTG</sequence>
<dbReference type="InterPro" id="IPR010921">
    <property type="entry name" value="Trp_repressor/repl_initiator"/>
</dbReference>
<evidence type="ECO:0000256" key="2">
    <source>
        <dbReference type="SAM" id="MobiDB-lite"/>
    </source>
</evidence>
<accession>A0A4R6B4J6</accession>
<dbReference type="GO" id="GO:0004803">
    <property type="term" value="F:transposase activity"/>
    <property type="evidence" value="ECO:0007669"/>
    <property type="project" value="InterPro"/>
</dbReference>
<dbReference type="RefSeq" id="WP_133340909.1">
    <property type="nucleotide sequence ID" value="NZ_SMZO01000001.1"/>
</dbReference>
<dbReference type="Pfam" id="PF01527">
    <property type="entry name" value="HTH_Tnp_1"/>
    <property type="match status" value="1"/>
</dbReference>
<comment type="similarity">
    <text evidence="1">Belongs to the transposase 8 family.</text>
</comment>
<dbReference type="Proteomes" id="UP000294562">
    <property type="component" value="Unassembled WGS sequence"/>
</dbReference>
<reference evidence="3 4" key="1">
    <citation type="submission" date="2019-03" db="EMBL/GenBank/DDBJ databases">
        <title>Rhodobacteraceae bacterium SM1902, a new member of the family Rhodobacteraceae isolated from Yantai.</title>
        <authorList>
            <person name="Sun Y."/>
        </authorList>
    </citation>
    <scope>NUCLEOTIDE SEQUENCE [LARGE SCALE GENOMIC DNA]</scope>
    <source>
        <strain evidence="3 4">SM1902</strain>
    </source>
</reference>
<dbReference type="EMBL" id="SMZO01000001">
    <property type="protein sequence ID" value="TDL91405.1"/>
    <property type="molecule type" value="Genomic_DNA"/>
</dbReference>
<comment type="caution">
    <text evidence="3">The sequence shown here is derived from an EMBL/GenBank/DDBJ whole genome shotgun (WGS) entry which is preliminary data.</text>
</comment>
<dbReference type="GO" id="GO:0043565">
    <property type="term" value="F:sequence-specific DNA binding"/>
    <property type="evidence" value="ECO:0007669"/>
    <property type="project" value="InterPro"/>
</dbReference>
<dbReference type="InterPro" id="IPR002514">
    <property type="entry name" value="Transposase_8"/>
</dbReference>
<dbReference type="OrthoDB" id="9800877at2"/>
<proteinExistence type="inferred from homology"/>
<gene>
    <name evidence="3" type="ORF">E2L05_00390</name>
</gene>
<dbReference type="InterPro" id="IPR036388">
    <property type="entry name" value="WH-like_DNA-bd_sf"/>
</dbReference>